<organism evidence="4 5">
    <name type="scientific">Mucilaginibacter defluvii</name>
    <dbReference type="NCBI Taxonomy" id="1196019"/>
    <lineage>
        <taxon>Bacteria</taxon>
        <taxon>Pseudomonadati</taxon>
        <taxon>Bacteroidota</taxon>
        <taxon>Sphingobacteriia</taxon>
        <taxon>Sphingobacteriales</taxon>
        <taxon>Sphingobacteriaceae</taxon>
        <taxon>Mucilaginibacter</taxon>
    </lineage>
</organism>
<evidence type="ECO:0000313" key="4">
    <source>
        <dbReference type="EMBL" id="GAA4930324.1"/>
    </source>
</evidence>
<comment type="caution">
    <text evidence="4">The sequence shown here is derived from an EMBL/GenBank/DDBJ whole genome shotgun (WGS) entry which is preliminary data.</text>
</comment>
<dbReference type="RefSeq" id="WP_345334104.1">
    <property type="nucleotide sequence ID" value="NZ_BAABJI010000004.1"/>
</dbReference>
<sequence length="172" mass="19117">MNYLLSILITTIISIYSFSVQTLNGNTVSLSSYSGKKMLLVNIATGSPYKQQIAELQQLYNQYHDSLQIIAFPSNSFGHEPKDSAQLVQYFTDSVQVSFPVATLTYVSGNNLYPVYSWLANTAANGVSDVKITKDYQKILIDETGKITGLFNSRVSPLDSVIQNAIHRHINQ</sequence>
<dbReference type="PROSITE" id="PS51355">
    <property type="entry name" value="GLUTATHIONE_PEROXID_3"/>
    <property type="match status" value="1"/>
</dbReference>
<comment type="similarity">
    <text evidence="1">Belongs to the glutathione peroxidase family.</text>
</comment>
<evidence type="ECO:0000256" key="3">
    <source>
        <dbReference type="ARBA" id="ARBA00023002"/>
    </source>
</evidence>
<reference evidence="5" key="1">
    <citation type="journal article" date="2019" name="Int. J. Syst. Evol. Microbiol.">
        <title>The Global Catalogue of Microorganisms (GCM) 10K type strain sequencing project: providing services to taxonomists for standard genome sequencing and annotation.</title>
        <authorList>
            <consortium name="The Broad Institute Genomics Platform"/>
            <consortium name="The Broad Institute Genome Sequencing Center for Infectious Disease"/>
            <person name="Wu L."/>
            <person name="Ma J."/>
        </authorList>
    </citation>
    <scope>NUCLEOTIDE SEQUENCE [LARGE SCALE GENOMIC DNA]</scope>
    <source>
        <strain evidence="5">JCM 18283</strain>
    </source>
</reference>
<name>A0ABP9G7B3_9SPHI</name>
<dbReference type="Proteomes" id="UP001501436">
    <property type="component" value="Unassembled WGS sequence"/>
</dbReference>
<dbReference type="SUPFAM" id="SSF52833">
    <property type="entry name" value="Thioredoxin-like"/>
    <property type="match status" value="1"/>
</dbReference>
<dbReference type="InterPro" id="IPR000889">
    <property type="entry name" value="Glutathione_peroxidase"/>
</dbReference>
<keyword evidence="5" id="KW-1185">Reference proteome</keyword>
<dbReference type="InterPro" id="IPR036249">
    <property type="entry name" value="Thioredoxin-like_sf"/>
</dbReference>
<proteinExistence type="inferred from homology"/>
<dbReference type="PANTHER" id="PTHR11592">
    <property type="entry name" value="GLUTATHIONE PEROXIDASE"/>
    <property type="match status" value="1"/>
</dbReference>
<evidence type="ECO:0000313" key="5">
    <source>
        <dbReference type="Proteomes" id="UP001501436"/>
    </source>
</evidence>
<evidence type="ECO:0000256" key="1">
    <source>
        <dbReference type="ARBA" id="ARBA00006926"/>
    </source>
</evidence>
<gene>
    <name evidence="4" type="ORF">GCM10023313_38960</name>
</gene>
<dbReference type="GO" id="GO:0004601">
    <property type="term" value="F:peroxidase activity"/>
    <property type="evidence" value="ECO:0007669"/>
    <property type="project" value="UniProtKB-KW"/>
</dbReference>
<dbReference type="Gene3D" id="3.40.30.10">
    <property type="entry name" value="Glutaredoxin"/>
    <property type="match status" value="1"/>
</dbReference>
<keyword evidence="2 4" id="KW-0575">Peroxidase</keyword>
<accession>A0ABP9G7B3</accession>
<dbReference type="PIRSF" id="PIRSF000303">
    <property type="entry name" value="Glutathion_perox"/>
    <property type="match status" value="1"/>
</dbReference>
<protein>
    <submittedName>
        <fullName evidence="4">Glutathione peroxidase</fullName>
    </submittedName>
</protein>
<dbReference type="PANTHER" id="PTHR11592:SF78">
    <property type="entry name" value="GLUTATHIONE PEROXIDASE"/>
    <property type="match status" value="1"/>
</dbReference>
<dbReference type="EMBL" id="BAABJI010000004">
    <property type="protein sequence ID" value="GAA4930324.1"/>
    <property type="molecule type" value="Genomic_DNA"/>
</dbReference>
<keyword evidence="3" id="KW-0560">Oxidoreductase</keyword>
<evidence type="ECO:0000256" key="2">
    <source>
        <dbReference type="ARBA" id="ARBA00022559"/>
    </source>
</evidence>
<dbReference type="Pfam" id="PF00255">
    <property type="entry name" value="GSHPx"/>
    <property type="match status" value="1"/>
</dbReference>